<accession>A0ABQ0NXG6</accession>
<comment type="subcellular location">
    <subcellularLocation>
        <location evidence="1 4">Bacterial flagellum basal body</location>
    </subcellularLocation>
</comment>
<dbReference type="PANTHER" id="PTHR34653">
    <property type="match status" value="1"/>
</dbReference>
<dbReference type="RefSeq" id="WP_018980950.1">
    <property type="nucleotide sequence ID" value="NZ_BAQD01000007.1"/>
</dbReference>
<protein>
    <recommendedName>
        <fullName evidence="4">Flagellar hook-basal body complex protein FliE</fullName>
    </recommendedName>
</protein>
<proteinExistence type="inferred from homology"/>
<dbReference type="PANTHER" id="PTHR34653:SF1">
    <property type="entry name" value="FLAGELLAR HOOK-BASAL BODY COMPLEX PROTEIN FLIE"/>
    <property type="match status" value="1"/>
</dbReference>
<name>A0ABQ0NXG6_9PROT</name>
<evidence type="ECO:0000256" key="1">
    <source>
        <dbReference type="ARBA" id="ARBA00004117"/>
    </source>
</evidence>
<keyword evidence="6" id="KW-0966">Cell projection</keyword>
<dbReference type="Proteomes" id="UP001062901">
    <property type="component" value="Unassembled WGS sequence"/>
</dbReference>
<feature type="region of interest" description="Disordered" evidence="5">
    <location>
        <begin position="25"/>
        <end position="48"/>
    </location>
</feature>
<dbReference type="InterPro" id="IPR001624">
    <property type="entry name" value="FliE"/>
</dbReference>
<gene>
    <name evidence="4" type="primary">fliE</name>
    <name evidence="6" type="ORF">AA15669_0648</name>
</gene>
<dbReference type="HAMAP" id="MF_00724">
    <property type="entry name" value="FliE"/>
    <property type="match status" value="1"/>
</dbReference>
<dbReference type="Pfam" id="PF02049">
    <property type="entry name" value="FliE"/>
    <property type="match status" value="1"/>
</dbReference>
<evidence type="ECO:0000256" key="3">
    <source>
        <dbReference type="ARBA" id="ARBA00023143"/>
    </source>
</evidence>
<sequence>MSISGTSLASAQNIDASTAYSNAQKLTQSTSSNALGSDQDSTTNGATNNAVTSFSAVLNNALQGAVDTGKAAEVQTAKALSGKGNMSDVAASVEEAKLTLQTVTTLRDRFVSAYQEVMRMSV</sequence>
<evidence type="ECO:0000256" key="2">
    <source>
        <dbReference type="ARBA" id="ARBA00009272"/>
    </source>
</evidence>
<keyword evidence="6" id="KW-0969">Cilium</keyword>
<reference evidence="6" key="1">
    <citation type="submission" date="2013-04" db="EMBL/GenBank/DDBJ databases">
        <title>The genome sequencing project of 58 acetic acid bacteria.</title>
        <authorList>
            <person name="Okamoto-Kainuma A."/>
            <person name="Ishikawa M."/>
            <person name="Umino S."/>
            <person name="Koizumi Y."/>
            <person name="Shiwa Y."/>
            <person name="Yoshikawa H."/>
            <person name="Matsutani M."/>
            <person name="Matsushita K."/>
        </authorList>
    </citation>
    <scope>NUCLEOTIDE SEQUENCE</scope>
    <source>
        <strain evidence="6">DSM 15669</strain>
    </source>
</reference>
<evidence type="ECO:0000256" key="5">
    <source>
        <dbReference type="SAM" id="MobiDB-lite"/>
    </source>
</evidence>
<comment type="similarity">
    <text evidence="2 4">Belongs to the FliE family.</text>
</comment>
<dbReference type="EMBL" id="BAQD01000007">
    <property type="protein sequence ID" value="GBQ05817.1"/>
    <property type="molecule type" value="Genomic_DNA"/>
</dbReference>
<evidence type="ECO:0000313" key="6">
    <source>
        <dbReference type="EMBL" id="GBQ05817.1"/>
    </source>
</evidence>
<comment type="caution">
    <text evidence="6">The sequence shown here is derived from an EMBL/GenBank/DDBJ whole genome shotgun (WGS) entry which is preliminary data.</text>
</comment>
<keyword evidence="6" id="KW-0282">Flagellum</keyword>
<keyword evidence="7" id="KW-1185">Reference proteome</keyword>
<keyword evidence="3 4" id="KW-0975">Bacterial flagellum</keyword>
<evidence type="ECO:0000313" key="7">
    <source>
        <dbReference type="Proteomes" id="UP001062901"/>
    </source>
</evidence>
<dbReference type="PRINTS" id="PR01006">
    <property type="entry name" value="FLGHOOKFLIE"/>
</dbReference>
<organism evidence="6 7">
    <name type="scientific">Saccharibacter floricola DSM 15669</name>
    <dbReference type="NCBI Taxonomy" id="1123227"/>
    <lineage>
        <taxon>Bacteria</taxon>
        <taxon>Pseudomonadati</taxon>
        <taxon>Pseudomonadota</taxon>
        <taxon>Alphaproteobacteria</taxon>
        <taxon>Acetobacterales</taxon>
        <taxon>Acetobacteraceae</taxon>
        <taxon>Saccharibacter</taxon>
    </lineage>
</organism>
<evidence type="ECO:0000256" key="4">
    <source>
        <dbReference type="HAMAP-Rule" id="MF_00724"/>
    </source>
</evidence>